<dbReference type="Gene3D" id="3.90.1010.20">
    <property type="match status" value="1"/>
</dbReference>
<evidence type="ECO:0000256" key="7">
    <source>
        <dbReference type="ARBA" id="ARBA00049922"/>
    </source>
</evidence>
<evidence type="ECO:0000313" key="10">
    <source>
        <dbReference type="EMBL" id="GIO38271.1"/>
    </source>
</evidence>
<comment type="cofactor">
    <cofactor evidence="8">
        <name>FAD</name>
        <dbReference type="ChEBI" id="CHEBI:57692"/>
    </cofactor>
    <text evidence="8">Binds 1 FAD per subunit.</text>
</comment>
<dbReference type="PRINTS" id="PR00411">
    <property type="entry name" value="PNDRDTASEI"/>
</dbReference>
<comment type="similarity">
    <text evidence="1 8">Belongs to the FAD-dependent oxidoreductase 2 family. FRD/SDH subfamily.</text>
</comment>
<evidence type="ECO:0000256" key="2">
    <source>
        <dbReference type="ARBA" id="ARBA00013137"/>
    </source>
</evidence>
<organism evidence="10 11">
    <name type="scientific">Paenibacillus antibioticophila</name>
    <dbReference type="NCBI Taxonomy" id="1274374"/>
    <lineage>
        <taxon>Bacteria</taxon>
        <taxon>Bacillati</taxon>
        <taxon>Bacillota</taxon>
        <taxon>Bacilli</taxon>
        <taxon>Bacillales</taxon>
        <taxon>Paenibacillaceae</taxon>
        <taxon>Paenibacillus</taxon>
    </lineage>
</organism>
<dbReference type="InterPro" id="IPR003953">
    <property type="entry name" value="FAD-dep_OxRdtase_2_FAD-bd"/>
</dbReference>
<feature type="signal peptide" evidence="8">
    <location>
        <begin position="1"/>
        <end position="27"/>
    </location>
</feature>
<dbReference type="GO" id="GO:0033765">
    <property type="term" value="F:steroid dehydrogenase activity, acting on the CH-CH group of donors"/>
    <property type="evidence" value="ECO:0007669"/>
    <property type="project" value="UniProtKB-ARBA"/>
</dbReference>
<feature type="chain" id="PRO_5039755543" description="Urocanate reductase" evidence="8">
    <location>
        <begin position="28"/>
        <end position="602"/>
    </location>
</feature>
<gene>
    <name evidence="10" type="primary">urdA_1</name>
    <name evidence="10" type="ORF">J41TS12_31320</name>
</gene>
<reference evidence="10 11" key="1">
    <citation type="submission" date="2021-03" db="EMBL/GenBank/DDBJ databases">
        <title>Antimicrobial resistance genes in bacteria isolated from Japanese honey, and their potential for conferring macrolide and lincosamide resistance in the American foulbrood pathogen Paenibacillus larvae.</title>
        <authorList>
            <person name="Okamoto M."/>
            <person name="Kumagai M."/>
            <person name="Kanamori H."/>
            <person name="Takamatsu D."/>
        </authorList>
    </citation>
    <scope>NUCLEOTIDE SEQUENCE [LARGE SCALE GENOMIC DNA]</scope>
    <source>
        <strain evidence="10 11">J41TS12</strain>
    </source>
</reference>
<dbReference type="SUPFAM" id="SSF51905">
    <property type="entry name" value="FAD/NAD(P)-binding domain"/>
    <property type="match status" value="1"/>
</dbReference>
<dbReference type="InterPro" id="IPR010960">
    <property type="entry name" value="Flavocytochrome_c"/>
</dbReference>
<dbReference type="Pfam" id="PF04205">
    <property type="entry name" value="FMN_bind"/>
    <property type="match status" value="1"/>
</dbReference>
<dbReference type="Gene3D" id="3.90.700.10">
    <property type="entry name" value="Succinate dehydrogenase/fumarate reductase flavoprotein, catalytic domain"/>
    <property type="match status" value="1"/>
</dbReference>
<evidence type="ECO:0000256" key="4">
    <source>
        <dbReference type="ARBA" id="ARBA00022630"/>
    </source>
</evidence>
<dbReference type="SMART" id="SM00900">
    <property type="entry name" value="FMN_bind"/>
    <property type="match status" value="1"/>
</dbReference>
<accession>A0A919XS48</accession>
<dbReference type="PRINTS" id="PR00368">
    <property type="entry name" value="FADPNR"/>
</dbReference>
<dbReference type="InterPro" id="IPR007329">
    <property type="entry name" value="FMN-bd"/>
</dbReference>
<dbReference type="Proteomes" id="UP000681162">
    <property type="component" value="Unassembled WGS sequence"/>
</dbReference>
<dbReference type="EC" id="1.3.99.33" evidence="2 8"/>
<evidence type="ECO:0000256" key="8">
    <source>
        <dbReference type="RuleBase" id="RU366062"/>
    </source>
</evidence>
<dbReference type="Pfam" id="PF00890">
    <property type="entry name" value="FAD_binding_2"/>
    <property type="match status" value="1"/>
</dbReference>
<dbReference type="GO" id="GO:0010181">
    <property type="term" value="F:FMN binding"/>
    <property type="evidence" value="ECO:0007669"/>
    <property type="project" value="InterPro"/>
</dbReference>
<dbReference type="SUPFAM" id="SSF56425">
    <property type="entry name" value="Succinate dehydrogenase/fumarate reductase flavoprotein, catalytic domain"/>
    <property type="match status" value="1"/>
</dbReference>
<comment type="cofactor">
    <cofactor evidence="8">
        <name>FMN</name>
        <dbReference type="ChEBI" id="CHEBI:58210"/>
    </cofactor>
    <text evidence="8">Binds 1 or 2 FMN covalently per subunit.</text>
</comment>
<dbReference type="InterPro" id="IPR050315">
    <property type="entry name" value="FAD-oxidoreductase_2"/>
</dbReference>
<name>A0A919XS48_9BACL</name>
<keyword evidence="6 8" id="KW-0560">Oxidoreductase</keyword>
<dbReference type="PANTHER" id="PTHR43400:SF7">
    <property type="entry name" value="FAD-DEPENDENT OXIDOREDUCTASE 2 FAD BINDING DOMAIN-CONTAINING PROTEIN"/>
    <property type="match status" value="1"/>
</dbReference>
<dbReference type="InterPro" id="IPR027477">
    <property type="entry name" value="Succ_DH/fumarate_Rdtase_cat_sf"/>
</dbReference>
<dbReference type="NCBIfam" id="TIGR01813">
    <property type="entry name" value="flavo_cyto_c"/>
    <property type="match status" value="1"/>
</dbReference>
<comment type="catalytic activity">
    <reaction evidence="7 8">
        <text>dihydrourocanate + A = urocanate + AH2</text>
        <dbReference type="Rhea" id="RHEA:36059"/>
        <dbReference type="ChEBI" id="CHEBI:13193"/>
        <dbReference type="ChEBI" id="CHEBI:17499"/>
        <dbReference type="ChEBI" id="CHEBI:27247"/>
        <dbReference type="ChEBI" id="CHEBI:72991"/>
        <dbReference type="EC" id="1.3.99.33"/>
    </reaction>
</comment>
<sequence length="602" mass="64366">MMQRIYSKRILAMLLAVCLVLMTAACGGTEIPSANNSEDAGTKVVEGVGQGKHGDIKVKVTFTDNQITDIEVVENKENEVLAEPVYTQLKEVVIAANSPEVDAISGSTVTSNGYLDAIKDAIAKSGLTLAAAGAAANNAQSKEAAEQTYDVVVIGAGGAGFSAAIEANQAGAQVVLLEKMPTVGGNTLISGGEMNAPNNWVQQKLGITDDTADLFYEDTLKGGDNLGTPEMVRILADHALESAEWLRDEVKVEFLPDHLFQFGGHSRKRALIPVGHTGAELITKLKTKTEERGVTIKTSMKADALITNDEGRVTGVEATDASGNKIIFHANMGVVMASGGFGSNIEMRKKYNPEMDEKYMSTDTPGTTGDGIVMAEALGAKLANMEYIQTYPVCNPETGVISLVADSRFDGAILINQEGERFVEELERRDVISKAILAQTGGYSYQLWNQTIADIGKTIEAHQDEYDMLVKQGLLYKADTLEEAAKFFDVDIDTLKATVKKVNQYASTGDDLDFHHRGGLVSLETGPYYIQKAVPSVHHTMGGLVIDEKTHVINEEGSIIPGLYAAGEVTGVIHGTNRLGGNAIADIFTFGRIAGQQVVAEN</sequence>
<comment type="caution">
    <text evidence="10">The sequence shown here is derived from an EMBL/GenBank/DDBJ whole genome shotgun (WGS) entry which is preliminary data.</text>
</comment>
<evidence type="ECO:0000256" key="3">
    <source>
        <dbReference type="ARBA" id="ARBA00015872"/>
    </source>
</evidence>
<protein>
    <recommendedName>
        <fullName evidence="3 8">Urocanate reductase</fullName>
        <ecNumber evidence="2 8">1.3.99.33</ecNumber>
    </recommendedName>
</protein>
<dbReference type="InterPro" id="IPR036188">
    <property type="entry name" value="FAD/NAD-bd_sf"/>
</dbReference>
<dbReference type="EMBL" id="BORR01000011">
    <property type="protein sequence ID" value="GIO38271.1"/>
    <property type="molecule type" value="Genomic_DNA"/>
</dbReference>
<keyword evidence="4 8" id="KW-0285">Flavoprotein</keyword>
<keyword evidence="11" id="KW-1185">Reference proteome</keyword>
<proteinExistence type="inferred from homology"/>
<evidence type="ECO:0000259" key="9">
    <source>
        <dbReference type="SMART" id="SM00900"/>
    </source>
</evidence>
<keyword evidence="5 8" id="KW-0274">FAD</keyword>
<dbReference type="Gene3D" id="3.50.50.60">
    <property type="entry name" value="FAD/NAD(P)-binding domain"/>
    <property type="match status" value="1"/>
</dbReference>
<feature type="domain" description="FMN-binding" evidence="9">
    <location>
        <begin position="51"/>
        <end position="125"/>
    </location>
</feature>
<evidence type="ECO:0000256" key="5">
    <source>
        <dbReference type="ARBA" id="ARBA00022827"/>
    </source>
</evidence>
<dbReference type="GO" id="GO:0016020">
    <property type="term" value="C:membrane"/>
    <property type="evidence" value="ECO:0007669"/>
    <property type="project" value="InterPro"/>
</dbReference>
<evidence type="ECO:0000256" key="6">
    <source>
        <dbReference type="ARBA" id="ARBA00023002"/>
    </source>
</evidence>
<evidence type="ECO:0000256" key="1">
    <source>
        <dbReference type="ARBA" id="ARBA00008040"/>
    </source>
</evidence>
<dbReference type="AlphaFoldDB" id="A0A919XS48"/>
<evidence type="ECO:0000313" key="11">
    <source>
        <dbReference type="Proteomes" id="UP000681162"/>
    </source>
</evidence>
<dbReference type="PANTHER" id="PTHR43400">
    <property type="entry name" value="FUMARATE REDUCTASE"/>
    <property type="match status" value="1"/>
</dbReference>
<keyword evidence="8" id="KW-0732">Signal</keyword>
<dbReference type="PROSITE" id="PS51257">
    <property type="entry name" value="PROKAR_LIPOPROTEIN"/>
    <property type="match status" value="1"/>
</dbReference>